<organism evidence="2 3">
    <name type="scientific">Halobacillus locisalis</name>
    <dbReference type="NCBI Taxonomy" id="220753"/>
    <lineage>
        <taxon>Bacteria</taxon>
        <taxon>Bacillati</taxon>
        <taxon>Bacillota</taxon>
        <taxon>Bacilli</taxon>
        <taxon>Bacillales</taxon>
        <taxon>Bacillaceae</taxon>
        <taxon>Halobacillus</taxon>
    </lineage>
</organism>
<name>A0A838CU36_9BACI</name>
<reference evidence="2 3" key="1">
    <citation type="journal article" date="2004" name="Extremophiles">
        <title>Halobacillus locisalis sp. nov., a halophilic bacterium isolated from a marine solar saltern of the Yellow Sea in Korea.</title>
        <authorList>
            <person name="Yoon J.H."/>
            <person name="Kang K.H."/>
            <person name="Oh T.K."/>
            <person name="Park Y.H."/>
        </authorList>
    </citation>
    <scope>NUCLEOTIDE SEQUENCE [LARGE SCALE GENOMIC DNA]</scope>
    <source>
        <strain evidence="2 3">KCTC 3788</strain>
    </source>
</reference>
<dbReference type="EMBL" id="JACEFG010000002">
    <property type="protein sequence ID" value="MBA2175319.1"/>
    <property type="molecule type" value="Genomic_DNA"/>
</dbReference>
<gene>
    <name evidence="2" type="ORF">H0266_10465</name>
</gene>
<evidence type="ECO:0000313" key="3">
    <source>
        <dbReference type="Proteomes" id="UP000571017"/>
    </source>
</evidence>
<keyword evidence="1" id="KW-0732">Signal</keyword>
<proteinExistence type="predicted"/>
<comment type="caution">
    <text evidence="2">The sequence shown here is derived from an EMBL/GenBank/DDBJ whole genome shotgun (WGS) entry which is preliminary data.</text>
</comment>
<protein>
    <submittedName>
        <fullName evidence="2">Uncharacterized protein</fullName>
    </submittedName>
</protein>
<dbReference type="RefSeq" id="WP_181472340.1">
    <property type="nucleotide sequence ID" value="NZ_JACEFG010000002.1"/>
</dbReference>
<evidence type="ECO:0000313" key="2">
    <source>
        <dbReference type="EMBL" id="MBA2175319.1"/>
    </source>
</evidence>
<keyword evidence="3" id="KW-1185">Reference proteome</keyword>
<dbReference type="Proteomes" id="UP000571017">
    <property type="component" value="Unassembled WGS sequence"/>
</dbReference>
<feature type="chain" id="PRO_5032537012" evidence="1">
    <location>
        <begin position="31"/>
        <end position="887"/>
    </location>
</feature>
<dbReference type="AlphaFoldDB" id="A0A838CU36"/>
<sequence>MKKNTPLKVMTASAIAATIAVPAVASSVSAAEVNIETVAIEMDGQVYVVTYTEFTDAYLDGEGEVYDLATEGDIVSFSTDGESYISYEALVDALFDADENQDTADVIAELEEDEDAMVPADVVADYVMFGKEAMVESVSANTDLTTEVTTVEGMVSNLEALELEEGETATVTVSVFANGDTSVDPAVVNEEVEVDADGMFSTTFTGLPEGDHVVRVSLSEDVSTDAEFSIDLTEVTTAVDAVNNATNQVNLLTALENDFFENVNADLIAEYDAVLGSDNDELETVADVQMEIDTVNAVNAVNTADTQVELLNALQAGQELGVFTDVREDYIVTYAADLLDGDTETQDSIQDVIDGAAEAVVSAAESALNTAESNPSDANIEAASDAVAEVPADLVDEEGELILPSFEERLAAVKVVNAVQAGDGFSQVRLLAALEDNNFERVNTDFISDYQTAITADDLTVEDIQEEIDTVNFNAAETAVNALTVDSSADDFADAEELISNLAADEEDETAVSDLTAQFNLTEALAEAASVDGNSSNSDIISALTSLSELTEDFDVDTVTDSQLNQIAVEIDGATITSAADIQTIVETVAVNEVLALDANSTEAEISEALNALAQASEDFDEDSINSGLLEEYVTQFGNDNPSDAAGIQTSVDTANNTAAAAPLAVISSDDGSGNINATDEELLEALQSPFIDLKGVNEDLFTDYKAALNALGSVDRDEVSEVQAVITDVNNLNSVNTATTATEMRTALNKVAVENDVNAYINLGSAAKLEVAGVVLSDRADETDAEFATTADVTTAVTTEISARDTLFTSATGVNMGTISQVRTALVNYGLDSFTDLSASQQVEVAEYIVDNRPEVTTNEAGDTYVSGGYTTITGLETAIEGALAQ</sequence>
<evidence type="ECO:0000256" key="1">
    <source>
        <dbReference type="SAM" id="SignalP"/>
    </source>
</evidence>
<accession>A0A838CU36</accession>
<feature type="signal peptide" evidence="1">
    <location>
        <begin position="1"/>
        <end position="30"/>
    </location>
</feature>